<dbReference type="AlphaFoldDB" id="A0A0G1A8M0"/>
<keyword evidence="5" id="KW-0408">Iron</keyword>
<proteinExistence type="predicted"/>
<dbReference type="InterPro" id="IPR007197">
    <property type="entry name" value="rSAM"/>
</dbReference>
<feature type="domain" description="Radical SAM core" evidence="7">
    <location>
        <begin position="52"/>
        <end position="185"/>
    </location>
</feature>
<dbReference type="Proteomes" id="UP000034837">
    <property type="component" value="Unassembled WGS sequence"/>
</dbReference>
<evidence type="ECO:0008006" key="11">
    <source>
        <dbReference type="Google" id="ProtNLM"/>
    </source>
</evidence>
<keyword evidence="6" id="KW-0411">Iron-sulfur</keyword>
<name>A0A0G1A8M0_9BACT</name>
<dbReference type="SFLD" id="SFLDG01387">
    <property type="entry name" value="BtrN-like_SPASM_domain_contain"/>
    <property type="match status" value="1"/>
</dbReference>
<dbReference type="Gene3D" id="3.20.20.70">
    <property type="entry name" value="Aldolase class I"/>
    <property type="match status" value="1"/>
</dbReference>
<dbReference type="SUPFAM" id="SSF102114">
    <property type="entry name" value="Radical SAM enzymes"/>
    <property type="match status" value="1"/>
</dbReference>
<evidence type="ECO:0000313" key="10">
    <source>
        <dbReference type="Proteomes" id="UP000034837"/>
    </source>
</evidence>
<comment type="cofactor">
    <cofactor evidence="1">
        <name>[4Fe-4S] cluster</name>
        <dbReference type="ChEBI" id="CHEBI:49883"/>
    </cofactor>
</comment>
<dbReference type="EMBL" id="LCDO01000001">
    <property type="protein sequence ID" value="KKS57380.1"/>
    <property type="molecule type" value="Genomic_DNA"/>
</dbReference>
<dbReference type="SFLD" id="SFLDS00029">
    <property type="entry name" value="Radical_SAM"/>
    <property type="match status" value="1"/>
</dbReference>
<dbReference type="CDD" id="cd01335">
    <property type="entry name" value="Radical_SAM"/>
    <property type="match status" value="1"/>
</dbReference>
<dbReference type="Pfam" id="PF13186">
    <property type="entry name" value="SPASM"/>
    <property type="match status" value="1"/>
</dbReference>
<dbReference type="GO" id="GO:0051539">
    <property type="term" value="F:4 iron, 4 sulfur cluster binding"/>
    <property type="evidence" value="ECO:0007669"/>
    <property type="project" value="UniProtKB-KW"/>
</dbReference>
<dbReference type="InterPro" id="IPR058240">
    <property type="entry name" value="rSAM_sf"/>
</dbReference>
<dbReference type="Pfam" id="PF04055">
    <property type="entry name" value="Radical_SAM"/>
    <property type="match status" value="1"/>
</dbReference>
<evidence type="ECO:0000256" key="2">
    <source>
        <dbReference type="ARBA" id="ARBA00022485"/>
    </source>
</evidence>
<keyword evidence="2" id="KW-0004">4Fe-4S</keyword>
<dbReference type="InterPro" id="IPR013785">
    <property type="entry name" value="Aldolase_TIM"/>
</dbReference>
<evidence type="ECO:0000313" key="9">
    <source>
        <dbReference type="EMBL" id="KKS57380.1"/>
    </source>
</evidence>
<dbReference type="SFLD" id="SFLDG01067">
    <property type="entry name" value="SPASM/twitch_domain_containing"/>
    <property type="match status" value="1"/>
</dbReference>
<accession>A0A0G1A8M0</accession>
<gene>
    <name evidence="9" type="ORF">UV20_C0001G0020</name>
</gene>
<protein>
    <recommendedName>
        <fullName evidence="11">Radical SAM domain protein</fullName>
    </recommendedName>
</protein>
<evidence type="ECO:0000256" key="5">
    <source>
        <dbReference type="ARBA" id="ARBA00023004"/>
    </source>
</evidence>
<evidence type="ECO:0000256" key="3">
    <source>
        <dbReference type="ARBA" id="ARBA00022691"/>
    </source>
</evidence>
<dbReference type="PANTHER" id="PTHR43787:SF3">
    <property type="entry name" value="ARYLSULFATASE REGULATORY PROTEIN"/>
    <property type="match status" value="1"/>
</dbReference>
<evidence type="ECO:0000259" key="7">
    <source>
        <dbReference type="Pfam" id="PF04055"/>
    </source>
</evidence>
<keyword evidence="4" id="KW-0479">Metal-binding</keyword>
<evidence type="ECO:0000256" key="4">
    <source>
        <dbReference type="ARBA" id="ARBA00022723"/>
    </source>
</evidence>
<dbReference type="GO" id="GO:0003824">
    <property type="term" value="F:catalytic activity"/>
    <property type="evidence" value="ECO:0007669"/>
    <property type="project" value="InterPro"/>
</dbReference>
<organism evidence="9 10">
    <name type="scientific">Candidatus Magasanikbacteria bacterium GW2011_GWA2_42_32</name>
    <dbReference type="NCBI Taxonomy" id="1619039"/>
    <lineage>
        <taxon>Bacteria</taxon>
        <taxon>Candidatus Magasanikiibacteriota</taxon>
    </lineage>
</organism>
<reference evidence="9 10" key="1">
    <citation type="journal article" date="2015" name="Nature">
        <title>rRNA introns, odd ribosomes, and small enigmatic genomes across a large radiation of phyla.</title>
        <authorList>
            <person name="Brown C.T."/>
            <person name="Hug L.A."/>
            <person name="Thomas B.C."/>
            <person name="Sharon I."/>
            <person name="Castelle C.J."/>
            <person name="Singh A."/>
            <person name="Wilkins M.J."/>
            <person name="Williams K.H."/>
            <person name="Banfield J.F."/>
        </authorList>
    </citation>
    <scope>NUCLEOTIDE SEQUENCE [LARGE SCALE GENOMIC DNA]</scope>
</reference>
<evidence type="ECO:0000256" key="6">
    <source>
        <dbReference type="ARBA" id="ARBA00023014"/>
    </source>
</evidence>
<dbReference type="InterPro" id="IPR034391">
    <property type="entry name" value="AdoMet-like_SPASM_containing"/>
</dbReference>
<comment type="caution">
    <text evidence="9">The sequence shown here is derived from an EMBL/GenBank/DDBJ whole genome shotgun (WGS) entry which is preliminary data.</text>
</comment>
<dbReference type="GO" id="GO:0046872">
    <property type="term" value="F:metal ion binding"/>
    <property type="evidence" value="ECO:0007669"/>
    <property type="project" value="UniProtKB-KW"/>
</dbReference>
<sequence>MLNKLLDNLFLKEGLFKFVNFPLISFLYRQIYKFNIEHKLKNFKLSDLTVSIEPSNVCNSKCRMCPYPTMNRPKVIMSMELFSKIVNDCIQEGIRSFNLNFYNEPFLDPQIFERIKFIKSKKARVQLFSNASVINKECAEKILSSGLDRIDLSIDGVKKETYESIRVGLNWETVQANILYLIKRKKELNLKSPKIRVIFVRQESNKAEVNEFINFWQGKADRVIISSDDNRNDTSSFFNKTNVSKKAFPCKRLWSELIVMSNGKVPLCCIDADGEVNLGDFNIAKLKEIWNSEKFKQIRKLHLDFKADRISLCRSCVHPFRMNLKSWW</sequence>
<evidence type="ECO:0000256" key="1">
    <source>
        <dbReference type="ARBA" id="ARBA00001966"/>
    </source>
</evidence>
<dbReference type="InterPro" id="IPR023885">
    <property type="entry name" value="4Fe4S-binding_SPASM_dom"/>
</dbReference>
<dbReference type="PANTHER" id="PTHR43787">
    <property type="entry name" value="FEMO COFACTOR BIOSYNTHESIS PROTEIN NIFB-RELATED"/>
    <property type="match status" value="1"/>
</dbReference>
<keyword evidence="3" id="KW-0949">S-adenosyl-L-methionine</keyword>
<feature type="domain" description="4Fe4S-binding SPASM" evidence="8">
    <location>
        <begin position="250"/>
        <end position="316"/>
    </location>
</feature>
<dbReference type="CDD" id="cd21109">
    <property type="entry name" value="SPASM"/>
    <property type="match status" value="1"/>
</dbReference>
<evidence type="ECO:0000259" key="8">
    <source>
        <dbReference type="Pfam" id="PF13186"/>
    </source>
</evidence>